<dbReference type="Gene3D" id="2.40.400.10">
    <property type="entry name" value="Acetoacetate decarboxylase-like"/>
    <property type="match status" value="1"/>
</dbReference>
<proteinExistence type="predicted"/>
<evidence type="ECO:0008006" key="4">
    <source>
        <dbReference type="Google" id="ProtNLM"/>
    </source>
</evidence>
<evidence type="ECO:0000313" key="2">
    <source>
        <dbReference type="EMBL" id="PKT70036.1"/>
    </source>
</evidence>
<dbReference type="PANTHER" id="PTHR39186">
    <property type="entry name" value="DUF2071 FAMILY PROTEIN"/>
    <property type="match status" value="1"/>
</dbReference>
<dbReference type="AlphaFoldDB" id="A0A2I0SJC0"/>
<dbReference type="InterPro" id="IPR023375">
    <property type="entry name" value="ADC_dom_sf"/>
</dbReference>
<accession>A0A2I0SJC0</accession>
<organism evidence="2 3">
    <name type="scientific">Streptomyces populi</name>
    <dbReference type="NCBI Taxonomy" id="2058924"/>
    <lineage>
        <taxon>Bacteria</taxon>
        <taxon>Bacillati</taxon>
        <taxon>Actinomycetota</taxon>
        <taxon>Actinomycetes</taxon>
        <taxon>Kitasatosporales</taxon>
        <taxon>Streptomycetaceae</taxon>
        <taxon>Streptomyces</taxon>
    </lineage>
</organism>
<dbReference type="Proteomes" id="UP000236178">
    <property type="component" value="Unassembled WGS sequence"/>
</dbReference>
<dbReference type="SUPFAM" id="SSF160104">
    <property type="entry name" value="Acetoacetate decarboxylase-like"/>
    <property type="match status" value="1"/>
</dbReference>
<reference evidence="2 3" key="1">
    <citation type="submission" date="2017-12" db="EMBL/GenBank/DDBJ databases">
        <title>Streptomyces populusis sp. nov., a novel endophytic actinobacterium isolated from stems of Populus adenopoda Maxim.</title>
        <authorList>
            <person name="Wang Z."/>
        </authorList>
    </citation>
    <scope>NUCLEOTIDE SEQUENCE [LARGE SCALE GENOMIC DNA]</scope>
    <source>
        <strain evidence="2 3">A249</strain>
    </source>
</reference>
<sequence>MVAFRERGPSQGQGGGGPAVRRRPRGGERQERRVPGGLHPQAVAGRLVPRPQRQHRRRLPAPRGPGREGIAGGAVHDERRPAPRALHPRHARAAAVHAAVAVLSGPPPHGPAARLKPAAVVHRTVPTRRATATAAAPVTPRRPGPARPADPRLPYAVWHPCGVHPTPITPEAPTVVRSPLLTQRWLDLTFIHWAVDPAAVAPLLPHGLTADTYDGVTYAGLVAFRMDKVGWLRLPGVPYFGSFPETNVRLYSVDAHGRRGVVFRSMDASRLVPVLLGRLGFRLPYVWSRMDVRADGDTVTYRSSRRGPGTSRARSRIVVRAGRPIPEPTGLEHFLTARWGMHNAFSGGTGYLANDHPRWPLHRAELITCEENLLAAAGLPPPGGPPVSVLYSPGVPVRLGRPTDLTPRSHVPPTEPTEP</sequence>
<comment type="caution">
    <text evidence="2">The sequence shown here is derived from an EMBL/GenBank/DDBJ whole genome shotgun (WGS) entry which is preliminary data.</text>
</comment>
<evidence type="ECO:0000256" key="1">
    <source>
        <dbReference type="SAM" id="MobiDB-lite"/>
    </source>
</evidence>
<keyword evidence="3" id="KW-1185">Reference proteome</keyword>
<dbReference type="EMBL" id="PJOS01000059">
    <property type="protein sequence ID" value="PKT70036.1"/>
    <property type="molecule type" value="Genomic_DNA"/>
</dbReference>
<feature type="region of interest" description="Disordered" evidence="1">
    <location>
        <begin position="1"/>
        <end position="79"/>
    </location>
</feature>
<evidence type="ECO:0000313" key="3">
    <source>
        <dbReference type="Proteomes" id="UP000236178"/>
    </source>
</evidence>
<dbReference type="InterPro" id="IPR018644">
    <property type="entry name" value="DUF2071"/>
</dbReference>
<name>A0A2I0SJC0_9ACTN</name>
<feature type="compositionally biased region" description="Basic and acidic residues" evidence="1">
    <location>
        <begin position="25"/>
        <end position="34"/>
    </location>
</feature>
<feature type="region of interest" description="Disordered" evidence="1">
    <location>
        <begin position="127"/>
        <end position="147"/>
    </location>
</feature>
<feature type="region of interest" description="Disordered" evidence="1">
    <location>
        <begin position="398"/>
        <end position="419"/>
    </location>
</feature>
<protein>
    <recommendedName>
        <fullName evidence="4">DUF2071 domain-containing protein</fullName>
    </recommendedName>
</protein>
<dbReference type="PANTHER" id="PTHR39186:SF1">
    <property type="entry name" value="DUF2071 DOMAIN-CONTAINING PROTEIN"/>
    <property type="match status" value="1"/>
</dbReference>
<feature type="compositionally biased region" description="Low complexity" evidence="1">
    <location>
        <begin position="127"/>
        <end position="139"/>
    </location>
</feature>
<dbReference type="Pfam" id="PF09844">
    <property type="entry name" value="DUF2071"/>
    <property type="match status" value="1"/>
</dbReference>
<gene>
    <name evidence="2" type="ORF">CW362_26365</name>
</gene>
<dbReference type="OrthoDB" id="150993at2"/>